<gene>
    <name evidence="1" type="ORF">Y958_28515</name>
</gene>
<dbReference type="RefSeq" id="WP_040849120.1">
    <property type="nucleotide sequence ID" value="NZ_CP022113.1"/>
</dbReference>
<keyword evidence="2" id="KW-1185">Reference proteome</keyword>
<proteinExistence type="predicted"/>
<accession>A0A248K259</accession>
<evidence type="ECO:0000313" key="2">
    <source>
        <dbReference type="Proteomes" id="UP000197153"/>
    </source>
</evidence>
<name>A0A248K259_9PROT</name>
<reference evidence="1 2" key="1">
    <citation type="submission" date="2017-06" db="EMBL/GenBank/DDBJ databases">
        <title>Complete genome sequence of Nitrospirillum amazonense strain CBAmC, an endophytic nitrogen-fixing and plant growth-promoting bacterium, isolated from sugarcane.</title>
        <authorList>
            <person name="Schwab S."/>
            <person name="dos Santos Teixeira K.R."/>
            <person name="Simoes Araujo J.L."/>
            <person name="Soares Vidal M."/>
            <person name="Borges de Freitas H.R."/>
            <person name="Rivello Crivelaro A.L."/>
            <person name="Bueno de Camargo Nunes A."/>
            <person name="dos Santos C.M."/>
            <person name="Palmeira da Silva Rosa D."/>
            <person name="da Silva Padilha D."/>
            <person name="da Silva E."/>
            <person name="Araujo Terra L."/>
            <person name="Soares Mendes V."/>
            <person name="Farinelli L."/>
            <person name="Magalhaes Cruz L."/>
            <person name="Baldani J.I."/>
        </authorList>
    </citation>
    <scope>NUCLEOTIDE SEQUENCE [LARGE SCALE GENOMIC DNA]</scope>
    <source>
        <strain evidence="1 2">CBAmC</strain>
    </source>
</reference>
<dbReference type="Proteomes" id="UP000197153">
    <property type="component" value="Chromosome 4"/>
</dbReference>
<organism evidence="1 2">
    <name type="scientific">Nitrospirillum viridazoti CBAmc</name>
    <dbReference type="NCBI Taxonomy" id="1441467"/>
    <lineage>
        <taxon>Bacteria</taxon>
        <taxon>Pseudomonadati</taxon>
        <taxon>Pseudomonadota</taxon>
        <taxon>Alphaproteobacteria</taxon>
        <taxon>Rhodospirillales</taxon>
        <taxon>Azospirillaceae</taxon>
        <taxon>Nitrospirillum</taxon>
        <taxon>Nitrospirillum viridazoti</taxon>
    </lineage>
</organism>
<dbReference type="KEGG" id="nao:Y958_28515"/>
<evidence type="ECO:0000313" key="1">
    <source>
        <dbReference type="EMBL" id="ASG24930.1"/>
    </source>
</evidence>
<dbReference type="PROSITE" id="PS51257">
    <property type="entry name" value="PROKAR_LIPOPROTEIN"/>
    <property type="match status" value="1"/>
</dbReference>
<dbReference type="AlphaFoldDB" id="A0A248K259"/>
<sequence>MTIAISRRLIKAHWAAILAAVTLVAGIGGSLAACAGPSFATQRLAQENRACAEVGFTPGTGEHSRCVDNLDAAMTQTLVPIN</sequence>
<protein>
    <submittedName>
        <fullName evidence="1">Uncharacterized protein</fullName>
    </submittedName>
</protein>
<dbReference type="EMBL" id="CP022113">
    <property type="protein sequence ID" value="ASG24930.1"/>
    <property type="molecule type" value="Genomic_DNA"/>
</dbReference>